<gene>
    <name evidence="4" type="ORF">CPEL01642_LOCUS13024</name>
</gene>
<keyword evidence="1" id="KW-0663">Pyridoxal phosphate</keyword>
<evidence type="ECO:0000259" key="3">
    <source>
        <dbReference type="Pfam" id="PF00155"/>
    </source>
</evidence>
<dbReference type="SUPFAM" id="SSF53383">
    <property type="entry name" value="PLP-dependent transferases"/>
    <property type="match status" value="1"/>
</dbReference>
<dbReference type="GO" id="GO:0030170">
    <property type="term" value="F:pyridoxal phosphate binding"/>
    <property type="evidence" value="ECO:0007669"/>
    <property type="project" value="InterPro"/>
</dbReference>
<organism evidence="4">
    <name type="scientific">Coccolithus braarudii</name>
    <dbReference type="NCBI Taxonomy" id="221442"/>
    <lineage>
        <taxon>Eukaryota</taxon>
        <taxon>Haptista</taxon>
        <taxon>Haptophyta</taxon>
        <taxon>Prymnesiophyceae</taxon>
        <taxon>Coccolithales</taxon>
        <taxon>Coccolithaceae</taxon>
        <taxon>Coccolithus</taxon>
    </lineage>
</organism>
<name>A0A7S0LDD8_9EUKA</name>
<dbReference type="Gene3D" id="3.90.1150.10">
    <property type="entry name" value="Aspartate Aminotransferase, domain 1"/>
    <property type="match status" value="1"/>
</dbReference>
<reference evidence="4" key="1">
    <citation type="submission" date="2021-01" db="EMBL/GenBank/DDBJ databases">
        <authorList>
            <person name="Corre E."/>
            <person name="Pelletier E."/>
            <person name="Niang G."/>
            <person name="Scheremetjew M."/>
            <person name="Finn R."/>
            <person name="Kale V."/>
            <person name="Holt S."/>
            <person name="Cochrane G."/>
            <person name="Meng A."/>
            <person name="Brown T."/>
            <person name="Cohen L."/>
        </authorList>
    </citation>
    <scope>NUCLEOTIDE SEQUENCE</scope>
    <source>
        <strain evidence="4">PLY182g</strain>
    </source>
</reference>
<protein>
    <recommendedName>
        <fullName evidence="3">Aminotransferase class I/classII large domain-containing protein</fullName>
    </recommendedName>
</protein>
<evidence type="ECO:0000256" key="1">
    <source>
        <dbReference type="ARBA" id="ARBA00022898"/>
    </source>
</evidence>
<dbReference type="GO" id="GO:0006520">
    <property type="term" value="P:amino acid metabolic process"/>
    <property type="evidence" value="ECO:0007669"/>
    <property type="project" value="TreeGrafter"/>
</dbReference>
<dbReference type="EMBL" id="HBEY01027536">
    <property type="protein sequence ID" value="CAD8609646.1"/>
    <property type="molecule type" value="Transcribed_RNA"/>
</dbReference>
<proteinExistence type="predicted"/>
<feature type="region of interest" description="Disordered" evidence="2">
    <location>
        <begin position="358"/>
        <end position="377"/>
    </location>
</feature>
<dbReference type="CDD" id="cd00609">
    <property type="entry name" value="AAT_like"/>
    <property type="match status" value="1"/>
</dbReference>
<sequence length="527" mass="57825">MRTLMSPPAVTRALQYSRTLSTAPVLSIASNRGLMAPKMLPTYLADARGVEKFDAVSNPKGVLNLSVAENQLLSPLLVPKIRSIMGSANADGRGGLFEKEWIYYQKTHGSEECRIGLSEHMLRVISRGEYAFDPEKLIVGAGCNAVLENLLFTIAEAGEGVLIPRPYYAAFEFDLAARADLKVLPLTVRRAGFEPSSYYPTVESLEAGYWAAVNKGIKPRALLLSSPNNPLGFCYPEEVLATCLEWCESKEGLHLISDEIYAGSVYRETADGQPPWVSIASVAARQGRALGERVHVIWALSKDFALSGLRVGALYTENEAIRLPLQKLNDLCQVSSTTQQVVARLLTDAVESEDTACLPREEQPLLAPPQPSTQTNALAHYSGEPLEAWATVMQRYNMARMKDRYERLTGVLDDHGVPYLPGGAGLFLWIDLRAYLDFGGGPPPARRSRADEGALVGVDEAMMHPRDAEVERALYLRLIHEYGLLLTPGASMRTEAPGFFRCVFTAADDTAFDAALERFARLGATKR</sequence>
<dbReference type="PRINTS" id="PR00753">
    <property type="entry name" value="ACCSYNTHASE"/>
</dbReference>
<accession>A0A7S0LDD8</accession>
<dbReference type="InterPro" id="IPR050478">
    <property type="entry name" value="Ethylene_sulfur-biosynth"/>
</dbReference>
<dbReference type="Pfam" id="PF00155">
    <property type="entry name" value="Aminotran_1_2"/>
    <property type="match status" value="2"/>
</dbReference>
<dbReference type="PANTHER" id="PTHR43795:SF39">
    <property type="entry name" value="AMINOTRANSFERASE CLASS I_CLASSII DOMAIN-CONTAINING PROTEIN"/>
    <property type="match status" value="1"/>
</dbReference>
<feature type="domain" description="Aminotransferase class I/classII large" evidence="3">
    <location>
        <begin position="100"/>
        <end position="350"/>
    </location>
</feature>
<dbReference type="Gene3D" id="3.40.640.10">
    <property type="entry name" value="Type I PLP-dependent aspartate aminotransferase-like (Major domain)"/>
    <property type="match status" value="1"/>
</dbReference>
<dbReference type="AlphaFoldDB" id="A0A7S0LDD8"/>
<dbReference type="InterPro" id="IPR015421">
    <property type="entry name" value="PyrdxlP-dep_Trfase_major"/>
</dbReference>
<dbReference type="InterPro" id="IPR004839">
    <property type="entry name" value="Aminotransferase_I/II_large"/>
</dbReference>
<evidence type="ECO:0000313" key="4">
    <source>
        <dbReference type="EMBL" id="CAD8609646.1"/>
    </source>
</evidence>
<feature type="domain" description="Aminotransferase class I/classII large" evidence="3">
    <location>
        <begin position="397"/>
        <end position="518"/>
    </location>
</feature>
<dbReference type="PANTHER" id="PTHR43795">
    <property type="entry name" value="BIFUNCTIONAL ASPARTATE AMINOTRANSFERASE AND GLUTAMATE/ASPARTATE-PREPHENATE AMINOTRANSFERASE-RELATED"/>
    <property type="match status" value="1"/>
</dbReference>
<dbReference type="InterPro" id="IPR015422">
    <property type="entry name" value="PyrdxlP-dep_Trfase_small"/>
</dbReference>
<dbReference type="InterPro" id="IPR015424">
    <property type="entry name" value="PyrdxlP-dep_Trfase"/>
</dbReference>
<evidence type="ECO:0000256" key="2">
    <source>
        <dbReference type="SAM" id="MobiDB-lite"/>
    </source>
</evidence>
<dbReference type="GO" id="GO:0008483">
    <property type="term" value="F:transaminase activity"/>
    <property type="evidence" value="ECO:0007669"/>
    <property type="project" value="TreeGrafter"/>
</dbReference>